<keyword evidence="1" id="KW-0175">Coiled coil</keyword>
<evidence type="ECO:0000313" key="4">
    <source>
        <dbReference type="Proteomes" id="UP000887569"/>
    </source>
</evidence>
<feature type="compositionally biased region" description="Polar residues" evidence="2">
    <location>
        <begin position="538"/>
        <end position="553"/>
    </location>
</feature>
<keyword evidence="3" id="KW-0732">Signal</keyword>
<name>A0A915B8G1_PARUN</name>
<evidence type="ECO:0000256" key="2">
    <source>
        <dbReference type="SAM" id="MobiDB-lite"/>
    </source>
</evidence>
<dbReference type="Proteomes" id="UP000887569">
    <property type="component" value="Unplaced"/>
</dbReference>
<dbReference type="WBParaSite" id="PgR028_g014_t02">
    <property type="protein sequence ID" value="PgR028_g014_t02"/>
    <property type="gene ID" value="PgR028_g014"/>
</dbReference>
<feature type="compositionally biased region" description="Polar residues" evidence="2">
    <location>
        <begin position="602"/>
        <end position="615"/>
    </location>
</feature>
<proteinExistence type="predicted"/>
<reference evidence="5" key="1">
    <citation type="submission" date="2022-11" db="UniProtKB">
        <authorList>
            <consortium name="WormBaseParasite"/>
        </authorList>
    </citation>
    <scope>IDENTIFICATION</scope>
</reference>
<evidence type="ECO:0000313" key="5">
    <source>
        <dbReference type="WBParaSite" id="PgR028_g014_t02"/>
    </source>
</evidence>
<protein>
    <submittedName>
        <fullName evidence="5">Uncharacterized protein</fullName>
    </submittedName>
</protein>
<keyword evidence="4" id="KW-1185">Reference proteome</keyword>
<accession>A0A915B8G1</accession>
<feature type="signal peptide" evidence="3">
    <location>
        <begin position="1"/>
        <end position="22"/>
    </location>
</feature>
<feature type="compositionally biased region" description="Basic and acidic residues" evidence="2">
    <location>
        <begin position="426"/>
        <end position="463"/>
    </location>
</feature>
<feature type="chain" id="PRO_5037410065" evidence="3">
    <location>
        <begin position="23"/>
        <end position="835"/>
    </location>
</feature>
<feature type="region of interest" description="Disordered" evidence="2">
    <location>
        <begin position="403"/>
        <end position="563"/>
    </location>
</feature>
<feature type="coiled-coil region" evidence="1">
    <location>
        <begin position="268"/>
        <end position="295"/>
    </location>
</feature>
<evidence type="ECO:0000256" key="3">
    <source>
        <dbReference type="SAM" id="SignalP"/>
    </source>
</evidence>
<feature type="compositionally biased region" description="Basic residues" evidence="2">
    <location>
        <begin position="403"/>
        <end position="414"/>
    </location>
</feature>
<evidence type="ECO:0000256" key="1">
    <source>
        <dbReference type="SAM" id="Coils"/>
    </source>
</evidence>
<feature type="region of interest" description="Disordered" evidence="2">
    <location>
        <begin position="602"/>
        <end position="623"/>
    </location>
</feature>
<organism evidence="4 5">
    <name type="scientific">Parascaris univalens</name>
    <name type="common">Nematode worm</name>
    <dbReference type="NCBI Taxonomy" id="6257"/>
    <lineage>
        <taxon>Eukaryota</taxon>
        <taxon>Metazoa</taxon>
        <taxon>Ecdysozoa</taxon>
        <taxon>Nematoda</taxon>
        <taxon>Chromadorea</taxon>
        <taxon>Rhabditida</taxon>
        <taxon>Spirurina</taxon>
        <taxon>Ascaridomorpha</taxon>
        <taxon>Ascaridoidea</taxon>
        <taxon>Ascarididae</taxon>
        <taxon>Parascaris</taxon>
    </lineage>
</organism>
<dbReference type="AlphaFoldDB" id="A0A915B8G1"/>
<sequence>MKAVFAAIVFGFLLNEVVTTAGEPSAREDVLHDAQFRRRAYGTTMPKRLGNFFLASKGSQTPTSSGPLTLIRSMQILTHSTNSNAKSAHSFNKDRKATMISVPGVPAKVFYDISRSALRRLTDAQLSLLLKKHSKSNNSQIFTSRNQMIEKLLAMAATASANILRKAEKHRSHVIPTSSLEPSVLHLQRTTVPASTASPIHFHHKKTVPRVTIRTNEKILTDDEMNLEENANGLSSGNKLSTSKNDKRHKIDEWNVASKRLTGSAKRLKALAVTLSQVRATYDKLRKEYLKLYKEFKSTNTTRPPSKLISGDHSNIDSPLLHINKSRILSNLKALTRLTGMLSRMINVQKKNDSKVVKFQTSKITETPVKNLSQDHKSGVHKNGDMENKATTLISEVKQLMKLKGRHSKPHRNSFKSTRIYPGRMANEDRYHGAIPSDRRKESKTAMTNKKIESHNKNRERTKLGVHNAETSPIKVESATKTAEVPHHTPSSIDESSRKEIPRLISDIEASDNRHNEGGNNEADGSALKPSSTKKDSSSNVNILTKKAQSIKGTGQPADNEDSVEDLVENLKKEYKKVNPPRAMPIPKSYIEDDEKEAMSSVTSMKPITQPPTSTRKVKGKTQHVMKPHVEVGKWNDGTSIRTAEACELVECDFEEGSLCSYESTKDELSPSSRQYLQRTRRFTHKIRRSWHNWRGRYRNRLTGIAHSKIFSGSNKRFAAAYVRPHQWAALSTKLISGEAETIRFSAWEATLGVQLHGCCDTTSNCPFHTELGASRRSRRWMEWTFTCPKRTSKLIFLCENQGINQGACGIDSISLVNDSCKSRLATLRHAENRM</sequence>